<keyword evidence="3" id="KW-0482">Metalloprotease</keyword>
<name>A0A6G1X5X2_9BACI</name>
<feature type="transmembrane region" description="Helical" evidence="1">
    <location>
        <begin position="94"/>
        <end position="113"/>
    </location>
</feature>
<dbReference type="GO" id="GO:0008237">
    <property type="term" value="F:metallopeptidase activity"/>
    <property type="evidence" value="ECO:0007669"/>
    <property type="project" value="UniProtKB-KW"/>
</dbReference>
<proteinExistence type="predicted"/>
<feature type="transmembrane region" description="Helical" evidence="1">
    <location>
        <begin position="170"/>
        <end position="188"/>
    </location>
</feature>
<feature type="transmembrane region" description="Helical" evidence="1">
    <location>
        <begin position="194"/>
        <end position="213"/>
    </location>
</feature>
<evidence type="ECO:0000313" key="3">
    <source>
        <dbReference type="EMBL" id="MRG86305.1"/>
    </source>
</evidence>
<dbReference type="EMBL" id="WJNH01000004">
    <property type="protein sequence ID" value="MRG86305.1"/>
    <property type="molecule type" value="Genomic_DNA"/>
</dbReference>
<accession>A0A6G1X5X2</accession>
<dbReference type="InterPro" id="IPR003675">
    <property type="entry name" value="Rce1/LyrA-like_dom"/>
</dbReference>
<dbReference type="GO" id="GO:0004175">
    <property type="term" value="F:endopeptidase activity"/>
    <property type="evidence" value="ECO:0007669"/>
    <property type="project" value="UniProtKB-ARBA"/>
</dbReference>
<comment type="caution">
    <text evidence="3">The sequence shown here is derived from an EMBL/GenBank/DDBJ whole genome shotgun (WGS) entry which is preliminary data.</text>
</comment>
<keyword evidence="3" id="KW-0645">Protease</keyword>
<evidence type="ECO:0000313" key="4">
    <source>
        <dbReference type="Proteomes" id="UP000480185"/>
    </source>
</evidence>
<feature type="transmembrane region" description="Helical" evidence="1">
    <location>
        <begin position="133"/>
        <end position="150"/>
    </location>
</feature>
<dbReference type="GO" id="GO:0080120">
    <property type="term" value="P:CAAX-box protein maturation"/>
    <property type="evidence" value="ECO:0007669"/>
    <property type="project" value="UniProtKB-ARBA"/>
</dbReference>
<dbReference type="Proteomes" id="UP000480185">
    <property type="component" value="Unassembled WGS sequence"/>
</dbReference>
<keyword evidence="1" id="KW-0812">Transmembrane</keyword>
<dbReference type="GO" id="GO:0006508">
    <property type="term" value="P:proteolysis"/>
    <property type="evidence" value="ECO:0007669"/>
    <property type="project" value="UniProtKB-KW"/>
</dbReference>
<organism evidence="3 4">
    <name type="scientific">Salinibacillus xinjiangensis</name>
    <dbReference type="NCBI Taxonomy" id="1229268"/>
    <lineage>
        <taxon>Bacteria</taxon>
        <taxon>Bacillati</taxon>
        <taxon>Bacillota</taxon>
        <taxon>Bacilli</taxon>
        <taxon>Bacillales</taxon>
        <taxon>Bacillaceae</taxon>
        <taxon>Salinibacillus</taxon>
    </lineage>
</organism>
<dbReference type="AlphaFoldDB" id="A0A6G1X5X2"/>
<dbReference type="OrthoDB" id="449657at2"/>
<evidence type="ECO:0000256" key="1">
    <source>
        <dbReference type="SAM" id="Phobius"/>
    </source>
</evidence>
<feature type="transmembrane region" description="Helical" evidence="1">
    <location>
        <begin position="25"/>
        <end position="42"/>
    </location>
</feature>
<feature type="transmembrane region" description="Helical" evidence="1">
    <location>
        <begin position="54"/>
        <end position="73"/>
    </location>
</feature>
<keyword evidence="3" id="KW-0378">Hydrolase</keyword>
<reference evidence="3 4" key="1">
    <citation type="submission" date="2019-11" db="EMBL/GenBank/DDBJ databases">
        <authorList>
            <person name="Li J."/>
        </authorList>
    </citation>
    <scope>NUCLEOTIDE SEQUENCE [LARGE SCALE GENOMIC DNA]</scope>
    <source>
        <strain evidence="3 4">J4</strain>
    </source>
</reference>
<evidence type="ECO:0000259" key="2">
    <source>
        <dbReference type="Pfam" id="PF02517"/>
    </source>
</evidence>
<keyword evidence="1" id="KW-0472">Membrane</keyword>
<keyword evidence="1" id="KW-1133">Transmembrane helix</keyword>
<sequence>MNVNKGALMGRLTDFEVITMSKKQTLTITVMTVLSCAIMLLIEQGLETTYVTKTLAKIVMFLVVPLIYIRFILKQRILEFLNLKHIDMKRLKSGFLLGLLASGIVLLTFLLLQDFIDTKAIISDLKNRLHITAEVYIFVALYITFGNSLLEEFYFRGFIFLKLYQTNQKVFAYVFSAGLFAFYHIAIFATWFNISLILLALVGLFTVGLVFNWLNTKSNNFLNSWILHILADIAVVSIGFYLFQVS</sequence>
<keyword evidence="4" id="KW-1185">Reference proteome</keyword>
<dbReference type="Pfam" id="PF02517">
    <property type="entry name" value="Rce1-like"/>
    <property type="match status" value="1"/>
</dbReference>
<feature type="transmembrane region" description="Helical" evidence="1">
    <location>
        <begin position="225"/>
        <end position="243"/>
    </location>
</feature>
<gene>
    <name evidence="3" type="ORF">GH754_08185</name>
</gene>
<protein>
    <submittedName>
        <fullName evidence="3">CPBP family intramembrane metalloprotease</fullName>
    </submittedName>
</protein>
<feature type="domain" description="CAAX prenyl protease 2/Lysostaphin resistance protein A-like" evidence="2">
    <location>
        <begin position="136"/>
        <end position="233"/>
    </location>
</feature>